<keyword evidence="2" id="KW-1185">Reference proteome</keyword>
<protein>
    <submittedName>
        <fullName evidence="1">Uncharacterized protein</fullName>
    </submittedName>
</protein>
<comment type="caution">
    <text evidence="1">The sequence shown here is derived from an EMBL/GenBank/DDBJ whole genome shotgun (WGS) entry which is preliminary data.</text>
</comment>
<organism evidence="1 2">
    <name type="scientific">Terrimonas ginsenosidimutans</name>
    <dbReference type="NCBI Taxonomy" id="2908004"/>
    <lineage>
        <taxon>Bacteria</taxon>
        <taxon>Pseudomonadati</taxon>
        <taxon>Bacteroidota</taxon>
        <taxon>Chitinophagia</taxon>
        <taxon>Chitinophagales</taxon>
        <taxon>Chitinophagaceae</taxon>
        <taxon>Terrimonas</taxon>
    </lineage>
</organism>
<accession>A0ABS9KZ15</accession>
<dbReference type="Proteomes" id="UP001165367">
    <property type="component" value="Unassembled WGS sequence"/>
</dbReference>
<evidence type="ECO:0000313" key="1">
    <source>
        <dbReference type="EMBL" id="MCG2617454.1"/>
    </source>
</evidence>
<gene>
    <name evidence="1" type="ORF">LZZ85_24360</name>
</gene>
<evidence type="ECO:0000313" key="2">
    <source>
        <dbReference type="Proteomes" id="UP001165367"/>
    </source>
</evidence>
<dbReference type="EMBL" id="JAKLTR010000021">
    <property type="protein sequence ID" value="MCG2617454.1"/>
    <property type="molecule type" value="Genomic_DNA"/>
</dbReference>
<dbReference type="RefSeq" id="WP_237876211.1">
    <property type="nucleotide sequence ID" value="NZ_JAKLTR010000021.1"/>
</dbReference>
<reference evidence="1" key="1">
    <citation type="submission" date="2022-01" db="EMBL/GenBank/DDBJ databases">
        <authorList>
            <person name="Jo J.-H."/>
            <person name="Im W.-T."/>
        </authorList>
    </citation>
    <scope>NUCLEOTIDE SEQUENCE</scope>
    <source>
        <strain evidence="1">NA20</strain>
    </source>
</reference>
<sequence>MNILSLPTMFVNPELRVAEAIATETAAVTKAGYTNAELVQRPATFVDSYVPAGKNAGATGTLKHEAATKCLRRYQKFYGDRGLDFKVRRGDTILDVLDNTNSVIYDWKFGYQGGKQFRNSIVLLR</sequence>
<name>A0ABS9KZ15_9BACT</name>
<proteinExistence type="predicted"/>